<proteinExistence type="predicted"/>
<dbReference type="EMBL" id="CCYD01000653">
    <property type="protein sequence ID" value="CEG42969.1"/>
    <property type="molecule type" value="Genomic_DNA"/>
</dbReference>
<evidence type="ECO:0000313" key="3">
    <source>
        <dbReference type="Proteomes" id="UP000054928"/>
    </source>
</evidence>
<keyword evidence="3" id="KW-1185">Reference proteome</keyword>
<dbReference type="GeneID" id="36408256"/>
<protein>
    <submittedName>
        <fullName evidence="2">Uncharacterized protein</fullName>
    </submittedName>
</protein>
<evidence type="ECO:0000313" key="2">
    <source>
        <dbReference type="EMBL" id="CEG42969.1"/>
    </source>
</evidence>
<dbReference type="RefSeq" id="XP_024579338.1">
    <property type="nucleotide sequence ID" value="XM_024728907.1"/>
</dbReference>
<reference evidence="3" key="1">
    <citation type="submission" date="2014-09" db="EMBL/GenBank/DDBJ databases">
        <authorList>
            <person name="Sharma Rahul"/>
            <person name="Thines Marco"/>
        </authorList>
    </citation>
    <scope>NUCLEOTIDE SEQUENCE [LARGE SCALE GENOMIC DNA]</scope>
</reference>
<organism evidence="2 3">
    <name type="scientific">Plasmopara halstedii</name>
    <name type="common">Downy mildew of sunflower</name>
    <dbReference type="NCBI Taxonomy" id="4781"/>
    <lineage>
        <taxon>Eukaryota</taxon>
        <taxon>Sar</taxon>
        <taxon>Stramenopiles</taxon>
        <taxon>Oomycota</taxon>
        <taxon>Peronosporomycetes</taxon>
        <taxon>Peronosporales</taxon>
        <taxon>Peronosporaceae</taxon>
        <taxon>Plasmopara</taxon>
    </lineage>
</organism>
<name>A0A0P1AP71_PLAHL</name>
<dbReference type="AlphaFoldDB" id="A0A0P1AP71"/>
<dbReference type="Proteomes" id="UP000054928">
    <property type="component" value="Unassembled WGS sequence"/>
</dbReference>
<evidence type="ECO:0000256" key="1">
    <source>
        <dbReference type="SAM" id="MobiDB-lite"/>
    </source>
</evidence>
<sequence>MEDDEESQAQPLPTHRNNIDDMEGDTPNRSHDPIDTQARVSAIKPPAPVPVIP</sequence>
<feature type="region of interest" description="Disordered" evidence="1">
    <location>
        <begin position="1"/>
        <end position="53"/>
    </location>
</feature>
<accession>A0A0P1AP71</accession>